<comment type="caution">
    <text evidence="2">The sequence shown here is derived from an EMBL/GenBank/DDBJ whole genome shotgun (WGS) entry which is preliminary data.</text>
</comment>
<dbReference type="AlphaFoldDB" id="A0AAD5P7P1"/>
<keyword evidence="3" id="KW-1185">Reference proteome</keyword>
<name>A0AAD5P7P1_9FUNG</name>
<protein>
    <recommendedName>
        <fullName evidence="1">F-box domain-containing protein</fullName>
    </recommendedName>
</protein>
<dbReference type="PROSITE" id="PS50181">
    <property type="entry name" value="FBOX"/>
    <property type="match status" value="1"/>
</dbReference>
<evidence type="ECO:0000313" key="3">
    <source>
        <dbReference type="Proteomes" id="UP001209540"/>
    </source>
</evidence>
<evidence type="ECO:0000313" key="2">
    <source>
        <dbReference type="EMBL" id="KAI9245870.1"/>
    </source>
</evidence>
<reference evidence="2" key="1">
    <citation type="journal article" date="2022" name="IScience">
        <title>Evolution of zygomycete secretomes and the origins of terrestrial fungal ecologies.</title>
        <authorList>
            <person name="Chang Y."/>
            <person name="Wang Y."/>
            <person name="Mondo S."/>
            <person name="Ahrendt S."/>
            <person name="Andreopoulos W."/>
            <person name="Barry K."/>
            <person name="Beard J."/>
            <person name="Benny G.L."/>
            <person name="Blankenship S."/>
            <person name="Bonito G."/>
            <person name="Cuomo C."/>
            <person name="Desiro A."/>
            <person name="Gervers K.A."/>
            <person name="Hundley H."/>
            <person name="Kuo A."/>
            <person name="LaButti K."/>
            <person name="Lang B.F."/>
            <person name="Lipzen A."/>
            <person name="O'Donnell K."/>
            <person name="Pangilinan J."/>
            <person name="Reynolds N."/>
            <person name="Sandor L."/>
            <person name="Smith M.E."/>
            <person name="Tsang A."/>
            <person name="Grigoriev I.V."/>
            <person name="Stajich J.E."/>
            <person name="Spatafora J.W."/>
        </authorList>
    </citation>
    <scope>NUCLEOTIDE SEQUENCE</scope>
    <source>
        <strain evidence="2">RSA 2281</strain>
    </source>
</reference>
<gene>
    <name evidence="2" type="ORF">BDA99DRAFT_527669</name>
</gene>
<dbReference type="Gene3D" id="1.20.1280.50">
    <property type="match status" value="1"/>
</dbReference>
<dbReference type="InterPro" id="IPR001810">
    <property type="entry name" value="F-box_dom"/>
</dbReference>
<organism evidence="2 3">
    <name type="scientific">Phascolomyces articulosus</name>
    <dbReference type="NCBI Taxonomy" id="60185"/>
    <lineage>
        <taxon>Eukaryota</taxon>
        <taxon>Fungi</taxon>
        <taxon>Fungi incertae sedis</taxon>
        <taxon>Mucoromycota</taxon>
        <taxon>Mucoromycotina</taxon>
        <taxon>Mucoromycetes</taxon>
        <taxon>Mucorales</taxon>
        <taxon>Lichtheimiaceae</taxon>
        <taxon>Phascolomyces</taxon>
    </lineage>
</organism>
<feature type="domain" description="F-box" evidence="1">
    <location>
        <begin position="159"/>
        <end position="206"/>
    </location>
</feature>
<sequence length="269" mass="31526">MVKSKKRRASSSIFPFLSFLDRFYNAQQNNNRSNNTAIIKKSTSAGSIYEHERQQRMMIPDEQQCIHYYHEITILMDRLSVQLDKETADNYDDIHNNKNDNDILKTSNQGQRRQLSVVKKYAQHILVSPRGSWRQPKQQRQQMKESTLQYDGLSSSIIKRLYQILPPEILYLILVYLDPKDIVELTGISQGWFHYMVQWPEFWELASSVIPRLNQSKLNTLLYHNINEDDPVVVSEIHLGGPIKIHFLDNVLKCLIDSHHPSLTKLSKY</sequence>
<accession>A0AAD5P7P1</accession>
<dbReference type="SUPFAM" id="SSF81383">
    <property type="entry name" value="F-box domain"/>
    <property type="match status" value="1"/>
</dbReference>
<reference evidence="2" key="2">
    <citation type="submission" date="2023-02" db="EMBL/GenBank/DDBJ databases">
        <authorList>
            <consortium name="DOE Joint Genome Institute"/>
            <person name="Mondo S.J."/>
            <person name="Chang Y."/>
            <person name="Wang Y."/>
            <person name="Ahrendt S."/>
            <person name="Andreopoulos W."/>
            <person name="Barry K."/>
            <person name="Beard J."/>
            <person name="Benny G.L."/>
            <person name="Blankenship S."/>
            <person name="Bonito G."/>
            <person name="Cuomo C."/>
            <person name="Desiro A."/>
            <person name="Gervers K.A."/>
            <person name="Hundley H."/>
            <person name="Kuo A."/>
            <person name="LaButti K."/>
            <person name="Lang B.F."/>
            <person name="Lipzen A."/>
            <person name="O'Donnell K."/>
            <person name="Pangilinan J."/>
            <person name="Reynolds N."/>
            <person name="Sandor L."/>
            <person name="Smith M.W."/>
            <person name="Tsang A."/>
            <person name="Grigoriev I.V."/>
            <person name="Stajich J.E."/>
            <person name="Spatafora J.W."/>
        </authorList>
    </citation>
    <scope>NUCLEOTIDE SEQUENCE</scope>
    <source>
        <strain evidence="2">RSA 2281</strain>
    </source>
</reference>
<dbReference type="Proteomes" id="UP001209540">
    <property type="component" value="Unassembled WGS sequence"/>
</dbReference>
<dbReference type="EMBL" id="JAIXMP010000049">
    <property type="protein sequence ID" value="KAI9245870.1"/>
    <property type="molecule type" value="Genomic_DNA"/>
</dbReference>
<proteinExistence type="predicted"/>
<evidence type="ECO:0000259" key="1">
    <source>
        <dbReference type="PROSITE" id="PS50181"/>
    </source>
</evidence>
<dbReference type="CDD" id="cd09917">
    <property type="entry name" value="F-box_SF"/>
    <property type="match status" value="1"/>
</dbReference>
<dbReference type="InterPro" id="IPR036047">
    <property type="entry name" value="F-box-like_dom_sf"/>
</dbReference>